<dbReference type="CTD" id="289193"/>
<dbReference type="FunCoup" id="D4A6T0">
    <property type="interactions" value="64"/>
</dbReference>
<comment type="cofactor">
    <cofactor evidence="1 18 19">
        <name>FAD</name>
        <dbReference type="ChEBI" id="CHEBI:57692"/>
    </cofactor>
</comment>
<dbReference type="InterPro" id="IPR050346">
    <property type="entry name" value="FMO-like"/>
</dbReference>
<comment type="similarity">
    <text evidence="3 18 19">Belongs to the FMO family.</text>
</comment>
<comment type="catalytic activity">
    <reaction evidence="17">
        <text>N,N-dimethylaniline + NADPH + O2 + H(+) = N,N-dimethylaniline N-oxide + NADP(+) + H2O</text>
        <dbReference type="Rhea" id="RHEA:24468"/>
        <dbReference type="ChEBI" id="CHEBI:15377"/>
        <dbReference type="ChEBI" id="CHEBI:15378"/>
        <dbReference type="ChEBI" id="CHEBI:15379"/>
        <dbReference type="ChEBI" id="CHEBI:16269"/>
        <dbReference type="ChEBI" id="CHEBI:17735"/>
        <dbReference type="ChEBI" id="CHEBI:57783"/>
        <dbReference type="ChEBI" id="CHEBI:58349"/>
        <dbReference type="EC" id="1.14.13.8"/>
    </reaction>
    <physiologicalReaction direction="left-to-right" evidence="17">
        <dbReference type="Rhea" id="RHEA:24469"/>
    </physiologicalReaction>
</comment>
<comment type="catalytic activity">
    <reaction evidence="15">
        <text>hypotaurine + NADPH + O2 + H(+) = taurine + NADP(+) + H2O</text>
        <dbReference type="Rhea" id="RHEA:69819"/>
        <dbReference type="ChEBI" id="CHEBI:15377"/>
        <dbReference type="ChEBI" id="CHEBI:15378"/>
        <dbReference type="ChEBI" id="CHEBI:15379"/>
        <dbReference type="ChEBI" id="CHEBI:57783"/>
        <dbReference type="ChEBI" id="CHEBI:57853"/>
        <dbReference type="ChEBI" id="CHEBI:58349"/>
        <dbReference type="ChEBI" id="CHEBI:507393"/>
        <dbReference type="EC" id="1.14.13.8"/>
    </reaction>
    <physiologicalReaction direction="left-to-right" evidence="15">
        <dbReference type="Rhea" id="RHEA:69820"/>
    </physiologicalReaction>
</comment>
<dbReference type="SUPFAM" id="SSF51905">
    <property type="entry name" value="FAD/NAD(P)-binding domain"/>
    <property type="match status" value="2"/>
</dbReference>
<keyword evidence="11 18" id="KW-0503">Monooxygenase</keyword>
<keyword evidence="4 18" id="KW-0285">Flavoprotein</keyword>
<dbReference type="PRINTS" id="PR00370">
    <property type="entry name" value="FMOXYGENASE"/>
</dbReference>
<dbReference type="KEGG" id="rno:289193"/>
<keyword evidence="5 20" id="KW-0812">Transmembrane</keyword>
<dbReference type="AlphaFoldDB" id="D4A6T0"/>
<dbReference type="PhylomeDB" id="D4A6T0"/>
<evidence type="ECO:0000256" key="3">
    <source>
        <dbReference type="ARBA" id="ARBA00009183"/>
    </source>
</evidence>
<gene>
    <name evidence="21 23" type="primary">Fmo13</name>
</gene>
<evidence type="ECO:0000256" key="1">
    <source>
        <dbReference type="ARBA" id="ARBA00001974"/>
    </source>
</evidence>
<dbReference type="GO" id="GO:0004499">
    <property type="term" value="F:N,N-dimethylaniline monooxygenase activity"/>
    <property type="evidence" value="ECO:0000318"/>
    <property type="project" value="GO_Central"/>
</dbReference>
<dbReference type="PANTHER" id="PTHR23023">
    <property type="entry name" value="DIMETHYLANILINE MONOOXYGENASE"/>
    <property type="match status" value="1"/>
</dbReference>
<evidence type="ECO:0000256" key="7">
    <source>
        <dbReference type="ARBA" id="ARBA00022827"/>
    </source>
</evidence>
<dbReference type="eggNOG" id="KOG1399">
    <property type="taxonomic scope" value="Eukaryota"/>
</dbReference>
<keyword evidence="6 18" id="KW-0256">Endoplasmic reticulum</keyword>
<evidence type="ECO:0000313" key="22">
    <source>
        <dbReference type="Proteomes" id="UP000002494"/>
    </source>
</evidence>
<dbReference type="PaxDb" id="10116-ENSRNOP00000059507"/>
<dbReference type="Pfam" id="PF00743">
    <property type="entry name" value="FMO-like"/>
    <property type="match status" value="1"/>
</dbReference>
<dbReference type="Gene3D" id="3.50.50.60">
    <property type="entry name" value="FAD/NAD(P)-binding domain"/>
    <property type="match status" value="1"/>
</dbReference>
<evidence type="ECO:0000256" key="18">
    <source>
        <dbReference type="PIRNR" id="PIRNR000332"/>
    </source>
</evidence>
<evidence type="ECO:0000256" key="15">
    <source>
        <dbReference type="ARBA" id="ARBA00048041"/>
    </source>
</evidence>
<dbReference type="RefSeq" id="XP_008767949.1">
    <property type="nucleotide sequence ID" value="XM_008769727.3"/>
</dbReference>
<protein>
    <recommendedName>
        <fullName evidence="19">Flavin-containing monooxygenase</fullName>
        <ecNumber evidence="19">1.-.-.-</ecNumber>
    </recommendedName>
</protein>
<evidence type="ECO:0000256" key="5">
    <source>
        <dbReference type="ARBA" id="ARBA00022692"/>
    </source>
</evidence>
<dbReference type="PIRSF" id="PIRSF000332">
    <property type="entry name" value="FMO"/>
    <property type="match status" value="1"/>
</dbReference>
<dbReference type="SMR" id="D4A6T0"/>
<dbReference type="GO" id="GO:0050660">
    <property type="term" value="F:flavin adenine dinucleotide binding"/>
    <property type="evidence" value="ECO:0007669"/>
    <property type="project" value="InterPro"/>
</dbReference>
<dbReference type="GO" id="GO:0034899">
    <property type="term" value="F:trimethylamine monooxygenase activity"/>
    <property type="evidence" value="ECO:0007669"/>
    <property type="project" value="UniProtKB-EC"/>
</dbReference>
<dbReference type="UCSC" id="RGD:1559819">
    <property type="organism name" value="rat"/>
</dbReference>
<dbReference type="EC" id="1.-.-.-" evidence="19"/>
<reference evidence="21" key="1">
    <citation type="submission" date="2024-01" db="EMBL/GenBank/DDBJ databases">
        <title>GRCr8: a new rat reference genome assembly contstructed from accurate long reads and long range scaffolding.</title>
        <authorList>
            <person name="Doris P.A."/>
            <person name="Kalbfleisch T."/>
            <person name="Li K."/>
            <person name="Howe K."/>
            <person name="Wood J."/>
        </authorList>
    </citation>
    <scope>NUCLEOTIDE SEQUENCE [LARGE SCALE GENOMIC DNA]</scope>
    <source>
        <strain evidence="21">Brown Norway</strain>
    </source>
</reference>
<evidence type="ECO:0000256" key="8">
    <source>
        <dbReference type="ARBA" id="ARBA00022857"/>
    </source>
</evidence>
<name>D4A6T0_RAT</name>
<dbReference type="STRING" id="10116.ENSRNOP00000059507"/>
<evidence type="ECO:0000256" key="14">
    <source>
        <dbReference type="ARBA" id="ARBA00047338"/>
    </source>
</evidence>
<dbReference type="GeneID" id="289193"/>
<evidence type="ECO:0000256" key="9">
    <source>
        <dbReference type="ARBA" id="ARBA00022989"/>
    </source>
</evidence>
<comment type="catalytic activity">
    <reaction evidence="14">
        <text>hypotaurine + NADH + O2 + H(+) = taurine + NAD(+) + H2O</text>
        <dbReference type="Rhea" id="RHEA:74111"/>
        <dbReference type="ChEBI" id="CHEBI:15377"/>
        <dbReference type="ChEBI" id="CHEBI:15378"/>
        <dbReference type="ChEBI" id="CHEBI:15379"/>
        <dbReference type="ChEBI" id="CHEBI:57540"/>
        <dbReference type="ChEBI" id="CHEBI:57853"/>
        <dbReference type="ChEBI" id="CHEBI:57945"/>
        <dbReference type="ChEBI" id="CHEBI:507393"/>
        <dbReference type="EC" id="1.14.13.8"/>
    </reaction>
    <physiologicalReaction direction="left-to-right" evidence="14">
        <dbReference type="Rhea" id="RHEA:74112"/>
    </physiologicalReaction>
</comment>
<accession>D4A6T0</accession>
<keyword evidence="7 18" id="KW-0274">FAD</keyword>
<reference evidence="21" key="2">
    <citation type="submission" date="2025-08" db="UniProtKB">
        <authorList>
            <consortium name="Ensembl"/>
        </authorList>
    </citation>
    <scope>IDENTIFICATION</scope>
    <source>
        <strain evidence="21">Brown Norway</strain>
    </source>
</reference>
<dbReference type="FunFam" id="3.50.50.60:FF:000159">
    <property type="entry name" value="Dimethylaniline monooxygenase [N-oxide-forming]"/>
    <property type="match status" value="1"/>
</dbReference>
<keyword evidence="10 18" id="KW-0560">Oxidoreductase</keyword>
<dbReference type="AGR" id="RGD:1559819"/>
<reference evidence="21" key="3">
    <citation type="submission" date="2025-09" db="UniProtKB">
        <authorList>
            <consortium name="Ensembl"/>
        </authorList>
    </citation>
    <scope>IDENTIFICATION</scope>
    <source>
        <strain evidence="21">Brown Norway</strain>
    </source>
</reference>
<dbReference type="OMA" id="CTGYKND"/>
<dbReference type="Proteomes" id="UP000002494">
    <property type="component" value="Chromosome 13"/>
</dbReference>
<dbReference type="GO" id="GO:0005789">
    <property type="term" value="C:endoplasmic reticulum membrane"/>
    <property type="evidence" value="ECO:0007669"/>
    <property type="project" value="UniProtKB-SubCell"/>
</dbReference>
<dbReference type="GO" id="GO:0050661">
    <property type="term" value="F:NADP binding"/>
    <property type="evidence" value="ECO:0007669"/>
    <property type="project" value="InterPro"/>
</dbReference>
<keyword evidence="22" id="KW-1185">Reference proteome</keyword>
<keyword evidence="9 20" id="KW-1133">Transmembrane helix</keyword>
<evidence type="ECO:0000256" key="2">
    <source>
        <dbReference type="ARBA" id="ARBA00004389"/>
    </source>
</evidence>
<proteinExistence type="inferred from homology"/>
<evidence type="ECO:0000256" key="11">
    <source>
        <dbReference type="ARBA" id="ARBA00023033"/>
    </source>
</evidence>
<dbReference type="PeptideAtlas" id="D4A6T0"/>
<feature type="transmembrane region" description="Helical" evidence="20">
    <location>
        <begin position="513"/>
        <end position="535"/>
    </location>
</feature>
<dbReference type="PhosphoSitePlus" id="D4A6T0"/>
<evidence type="ECO:0000256" key="6">
    <source>
        <dbReference type="ARBA" id="ARBA00022824"/>
    </source>
</evidence>
<evidence type="ECO:0000256" key="17">
    <source>
        <dbReference type="ARBA" id="ARBA00049443"/>
    </source>
</evidence>
<comment type="subcellular location">
    <subcellularLocation>
        <location evidence="2">Endoplasmic reticulum membrane</location>
        <topology evidence="2">Single-pass membrane protein</topology>
    </subcellularLocation>
</comment>
<dbReference type="InterPro" id="IPR000960">
    <property type="entry name" value="Flavin_mOase"/>
</dbReference>
<evidence type="ECO:0000313" key="23">
    <source>
        <dbReference type="RGD" id="1559819"/>
    </source>
</evidence>
<organism evidence="21 22">
    <name type="scientific">Rattus norvegicus</name>
    <name type="common">Rat</name>
    <dbReference type="NCBI Taxonomy" id="10116"/>
    <lineage>
        <taxon>Eukaryota</taxon>
        <taxon>Metazoa</taxon>
        <taxon>Chordata</taxon>
        <taxon>Craniata</taxon>
        <taxon>Vertebrata</taxon>
        <taxon>Euteleostomi</taxon>
        <taxon>Mammalia</taxon>
        <taxon>Eutheria</taxon>
        <taxon>Euarchontoglires</taxon>
        <taxon>Glires</taxon>
        <taxon>Rodentia</taxon>
        <taxon>Myomorpha</taxon>
        <taxon>Muroidea</taxon>
        <taxon>Muridae</taxon>
        <taxon>Murinae</taxon>
        <taxon>Rattus</taxon>
    </lineage>
</organism>
<comment type="function">
    <text evidence="13">Broad spectrum monooxygenase that catalyzes the oxygenation of a wide variety of nitrogen- and sulfur-containing compounds including xenobiotics. Catalyzes the S-oxygenation of hypotaurine to produce taurine, an organic osmolyte involved in cell volume regulation as well as a variety of cytoprotective and developmental processes. In vitro, catalyzes the N-oxygenation of trimethylamine (TMA) to produce trimethylamine N-oxide (TMAO) and could therefore participate to the detoxification of this compound that is generated by the action of gut microbiota from dietary precursors such as choline, choline containing compounds, betaine or L-carnitine.</text>
</comment>
<dbReference type="InterPro" id="IPR002253">
    <property type="entry name" value="Flavin_mOase_1"/>
</dbReference>
<evidence type="ECO:0000256" key="19">
    <source>
        <dbReference type="RuleBase" id="RU361177"/>
    </source>
</evidence>
<evidence type="ECO:0000256" key="20">
    <source>
        <dbReference type="SAM" id="Phobius"/>
    </source>
</evidence>
<dbReference type="HOGENOM" id="CLU_006909_8_2_1"/>
<dbReference type="InterPro" id="IPR036188">
    <property type="entry name" value="FAD/NAD-bd_sf"/>
</dbReference>
<evidence type="ECO:0000256" key="13">
    <source>
        <dbReference type="ARBA" id="ARBA00045957"/>
    </source>
</evidence>
<dbReference type="GeneTree" id="ENSGT00940000162904"/>
<dbReference type="InParanoid" id="D4A6T0"/>
<keyword evidence="8 18" id="KW-0521">NADP</keyword>
<dbReference type="OrthoDB" id="66881at2759"/>
<sequence length="536" mass="61463">MEVKQIAIIGAGVSGLGAIKCCLEEGLEPTCFEKSNDIGGLWRYEETTERPGIYKSLTCNTSKEMTAFSDYPIPDHYPNYMHNSKMMEYLRMYARHFGLMKHIQFQTRVCRVRKRPDFSSSGQWDVVVEVDGKQKTYVFDGVMVCSGHSTEKCLPLQDFAGISKFQGKYLHSWEYRHPDSFVGKRVVVIGIGNSGADVAGEISHVAEQVFLSTRRGAWIWNRVWDNGNPLDTTLFTRYNRTIQKFYPTFLINRWAENKLNARFNHANYGLQAKHRFLSHQSIFSDNLPNHIITGRVLVKPNVKEFTPTSAIFEDGSEEIVDNVVFATGYTFSFPFLDDSSKILDSEHTMFKFVFPPQLEMPTLAFIGILQPVGATIPTSELQSRWVTRVFTGLQKLPSQSNMMADINKRKRKMEKEFVKSPRGIHRVQYIDYMDEIASELGVKPNLLSLFLWDTKLAKEIFWGPCTPYQYRLQGPGKWAGARVAILTQRDRILKPLKTRVLKNCETSSSSLFWVRYICAVIVLFVPVLLILLVIYQ</sequence>
<keyword evidence="12 18" id="KW-0472">Membrane</keyword>
<evidence type="ECO:0000313" key="21">
    <source>
        <dbReference type="Ensembl" id="ENSRNOP00000059507.1"/>
    </source>
</evidence>
<evidence type="ECO:0000256" key="4">
    <source>
        <dbReference type="ARBA" id="ARBA00022630"/>
    </source>
</evidence>
<evidence type="ECO:0000256" key="12">
    <source>
        <dbReference type="ARBA" id="ARBA00023136"/>
    </source>
</evidence>
<dbReference type="PRINTS" id="PR01121">
    <property type="entry name" value="FMOXYGENASE1"/>
</dbReference>
<comment type="catalytic activity">
    <reaction evidence="16">
        <text>trimethylamine + NADPH + O2 = trimethylamine N-oxide + NADP(+) + H2O</text>
        <dbReference type="Rhea" id="RHEA:31979"/>
        <dbReference type="ChEBI" id="CHEBI:15377"/>
        <dbReference type="ChEBI" id="CHEBI:15379"/>
        <dbReference type="ChEBI" id="CHEBI:15724"/>
        <dbReference type="ChEBI" id="CHEBI:57783"/>
        <dbReference type="ChEBI" id="CHEBI:58349"/>
        <dbReference type="ChEBI" id="CHEBI:58389"/>
        <dbReference type="EC" id="1.14.13.148"/>
    </reaction>
    <physiologicalReaction direction="left-to-right" evidence="16">
        <dbReference type="Rhea" id="RHEA:31980"/>
    </physiologicalReaction>
</comment>
<evidence type="ECO:0000256" key="16">
    <source>
        <dbReference type="ARBA" id="ARBA00048088"/>
    </source>
</evidence>
<dbReference type="InterPro" id="IPR020946">
    <property type="entry name" value="Flavin_mOase-like"/>
</dbReference>
<dbReference type="Ensembl" id="ENSRNOT00000066609.3">
    <property type="protein sequence ID" value="ENSRNOP00000059507.1"/>
    <property type="gene ID" value="ENSRNOG00000043014.3"/>
</dbReference>
<dbReference type="RGD" id="1559819">
    <property type="gene designation" value="Fmo13"/>
</dbReference>
<evidence type="ECO:0000256" key="10">
    <source>
        <dbReference type="ARBA" id="ARBA00023002"/>
    </source>
</evidence>
<dbReference type="GO" id="GO:0047822">
    <property type="term" value="F:hypotaurine monooxygenase activity"/>
    <property type="evidence" value="ECO:0007669"/>
    <property type="project" value="RHEA"/>
</dbReference>